<dbReference type="Gene3D" id="3.40.850.10">
    <property type="entry name" value="Kinesin motor domain"/>
    <property type="match status" value="1"/>
</dbReference>
<keyword evidence="3" id="KW-0547">Nucleotide-binding</keyword>
<dbReference type="InterPro" id="IPR027417">
    <property type="entry name" value="P-loop_NTPase"/>
</dbReference>
<dbReference type="PANTHER" id="PTHR47968:SF75">
    <property type="entry name" value="CENTROMERE-ASSOCIATED PROTEIN E"/>
    <property type="match status" value="1"/>
</dbReference>
<keyword evidence="3" id="KW-0067">ATP-binding</keyword>
<sequence length="402" mass="45486">MWEIPSPTVLLSVCDNKHYSFDKAFGVNCLTQKIFNEAIVPIIMKVMRGEKLSVLAFGLKNSGKTFTISGTKVYPGILPLAIDYLFEYISGNAGEYLISCSYTELYRDTIFNLISGEVTEIKSSQNQRKEICTSAKQLKNIMSIGNTRKHENSHSIFTIVIESLGHNLSVSSLSFFDMAGLDCLEAAKSTESIKAMILQNKPKGKIEKFVASILNSQLVVLATIPVDSDNLYFTPLFRFMERLRCVDIQLQQVRSNSMLIEIKQRLELLKNEIKESPENECLIAEYESLESMIIISGDSSRMSFEESIAQESAIKNIEHFDVKLNHQVNENQHMFDFDIIKDPAVGLPHDEWLRLIIDQDSKIGSLRSSLTNANDENFTLKGDLERLKIELNDLKYKILSAL</sequence>
<dbReference type="OrthoDB" id="123929at2759"/>
<gene>
    <name evidence="5" type="ORF">SteCoe_458</name>
</gene>
<keyword evidence="2 3" id="KW-0505">Motor protein</keyword>
<evidence type="ECO:0000256" key="2">
    <source>
        <dbReference type="ARBA" id="ARBA00023175"/>
    </source>
</evidence>
<dbReference type="PROSITE" id="PS50067">
    <property type="entry name" value="KINESIN_MOTOR_2"/>
    <property type="match status" value="1"/>
</dbReference>
<dbReference type="PRINTS" id="PR00380">
    <property type="entry name" value="KINESINHEAVY"/>
</dbReference>
<dbReference type="InterPro" id="IPR001752">
    <property type="entry name" value="Kinesin_motor_dom"/>
</dbReference>
<evidence type="ECO:0000313" key="6">
    <source>
        <dbReference type="Proteomes" id="UP000187209"/>
    </source>
</evidence>
<organism evidence="5 6">
    <name type="scientific">Stentor coeruleus</name>
    <dbReference type="NCBI Taxonomy" id="5963"/>
    <lineage>
        <taxon>Eukaryota</taxon>
        <taxon>Sar</taxon>
        <taxon>Alveolata</taxon>
        <taxon>Ciliophora</taxon>
        <taxon>Postciliodesmatophora</taxon>
        <taxon>Heterotrichea</taxon>
        <taxon>Heterotrichida</taxon>
        <taxon>Stentoridae</taxon>
        <taxon>Stentor</taxon>
    </lineage>
</organism>
<keyword evidence="1" id="KW-0175">Coiled coil</keyword>
<evidence type="ECO:0000259" key="4">
    <source>
        <dbReference type="PROSITE" id="PS50067"/>
    </source>
</evidence>
<keyword evidence="6" id="KW-1185">Reference proteome</keyword>
<dbReference type="SUPFAM" id="SSF52540">
    <property type="entry name" value="P-loop containing nucleoside triphosphate hydrolases"/>
    <property type="match status" value="1"/>
</dbReference>
<dbReference type="AlphaFoldDB" id="A0A1R2D486"/>
<dbReference type="Proteomes" id="UP000187209">
    <property type="component" value="Unassembled WGS sequence"/>
</dbReference>
<evidence type="ECO:0000256" key="1">
    <source>
        <dbReference type="ARBA" id="ARBA00023054"/>
    </source>
</evidence>
<comment type="caution">
    <text evidence="5">The sequence shown here is derived from an EMBL/GenBank/DDBJ whole genome shotgun (WGS) entry which is preliminary data.</text>
</comment>
<dbReference type="Pfam" id="PF00225">
    <property type="entry name" value="Kinesin"/>
    <property type="match status" value="1"/>
</dbReference>
<comment type="similarity">
    <text evidence="3">Belongs to the TRAFAC class myosin-kinesin ATPase superfamily. Kinesin family.</text>
</comment>
<dbReference type="SMART" id="SM00129">
    <property type="entry name" value="KISc"/>
    <property type="match status" value="1"/>
</dbReference>
<feature type="binding site" evidence="3">
    <location>
        <begin position="58"/>
        <end position="65"/>
    </location>
    <ligand>
        <name>ATP</name>
        <dbReference type="ChEBI" id="CHEBI:30616"/>
    </ligand>
</feature>
<dbReference type="InterPro" id="IPR027640">
    <property type="entry name" value="Kinesin-like_fam"/>
</dbReference>
<evidence type="ECO:0000313" key="5">
    <source>
        <dbReference type="EMBL" id="OMJ96074.1"/>
    </source>
</evidence>
<dbReference type="GO" id="GO:0005524">
    <property type="term" value="F:ATP binding"/>
    <property type="evidence" value="ECO:0007669"/>
    <property type="project" value="UniProtKB-UniRule"/>
</dbReference>
<protein>
    <recommendedName>
        <fullName evidence="4">Kinesin motor domain-containing protein</fullName>
    </recommendedName>
</protein>
<evidence type="ECO:0000256" key="3">
    <source>
        <dbReference type="PROSITE-ProRule" id="PRU00283"/>
    </source>
</evidence>
<dbReference type="EMBL" id="MPUH01000004">
    <property type="protein sequence ID" value="OMJ96074.1"/>
    <property type="molecule type" value="Genomic_DNA"/>
</dbReference>
<accession>A0A1R2D486</accession>
<dbReference type="GO" id="GO:0007018">
    <property type="term" value="P:microtubule-based movement"/>
    <property type="evidence" value="ECO:0007669"/>
    <property type="project" value="InterPro"/>
</dbReference>
<dbReference type="InterPro" id="IPR036961">
    <property type="entry name" value="Kinesin_motor_dom_sf"/>
</dbReference>
<dbReference type="GO" id="GO:0003777">
    <property type="term" value="F:microtubule motor activity"/>
    <property type="evidence" value="ECO:0007669"/>
    <property type="project" value="InterPro"/>
</dbReference>
<feature type="domain" description="Kinesin motor" evidence="4">
    <location>
        <begin position="1"/>
        <end position="180"/>
    </location>
</feature>
<dbReference type="GO" id="GO:0008017">
    <property type="term" value="F:microtubule binding"/>
    <property type="evidence" value="ECO:0007669"/>
    <property type="project" value="InterPro"/>
</dbReference>
<name>A0A1R2D486_9CILI</name>
<reference evidence="5 6" key="1">
    <citation type="submission" date="2016-11" db="EMBL/GenBank/DDBJ databases">
        <title>The macronuclear genome of Stentor coeruleus: a giant cell with tiny introns.</title>
        <authorList>
            <person name="Slabodnick M."/>
            <person name="Ruby J.G."/>
            <person name="Reiff S.B."/>
            <person name="Swart E.C."/>
            <person name="Gosai S."/>
            <person name="Prabakaran S."/>
            <person name="Witkowska E."/>
            <person name="Larue G.E."/>
            <person name="Fisher S."/>
            <person name="Freeman R.M."/>
            <person name="Gunawardena J."/>
            <person name="Chu W."/>
            <person name="Stover N.A."/>
            <person name="Gregory B.D."/>
            <person name="Nowacki M."/>
            <person name="Derisi J."/>
            <person name="Roy S.W."/>
            <person name="Marshall W.F."/>
            <person name="Sood P."/>
        </authorList>
    </citation>
    <scope>NUCLEOTIDE SEQUENCE [LARGE SCALE GENOMIC DNA]</scope>
    <source>
        <strain evidence="5">WM001</strain>
    </source>
</reference>
<proteinExistence type="inferred from homology"/>
<dbReference type="PANTHER" id="PTHR47968">
    <property type="entry name" value="CENTROMERE PROTEIN E"/>
    <property type="match status" value="1"/>
</dbReference>